<keyword evidence="1" id="KW-0812">Transmembrane</keyword>
<feature type="non-terminal residue" evidence="2">
    <location>
        <position position="184"/>
    </location>
</feature>
<organism evidence="2 3">
    <name type="scientific">Symbiodinium necroappetens</name>
    <dbReference type="NCBI Taxonomy" id="1628268"/>
    <lineage>
        <taxon>Eukaryota</taxon>
        <taxon>Sar</taxon>
        <taxon>Alveolata</taxon>
        <taxon>Dinophyceae</taxon>
        <taxon>Suessiales</taxon>
        <taxon>Symbiodiniaceae</taxon>
        <taxon>Symbiodinium</taxon>
    </lineage>
</organism>
<dbReference type="Proteomes" id="UP000601435">
    <property type="component" value="Unassembled WGS sequence"/>
</dbReference>
<dbReference type="EMBL" id="CAJNJA010018342">
    <property type="protein sequence ID" value="CAE7420845.1"/>
    <property type="molecule type" value="Genomic_DNA"/>
</dbReference>
<reference evidence="2" key="1">
    <citation type="submission" date="2021-02" db="EMBL/GenBank/DDBJ databases">
        <authorList>
            <person name="Dougan E. K."/>
            <person name="Rhodes N."/>
            <person name="Thang M."/>
            <person name="Chan C."/>
        </authorList>
    </citation>
    <scope>NUCLEOTIDE SEQUENCE</scope>
</reference>
<keyword evidence="1" id="KW-0472">Membrane</keyword>
<feature type="transmembrane region" description="Helical" evidence="1">
    <location>
        <begin position="55"/>
        <end position="78"/>
    </location>
</feature>
<feature type="transmembrane region" description="Helical" evidence="1">
    <location>
        <begin position="124"/>
        <end position="146"/>
    </location>
</feature>
<evidence type="ECO:0000313" key="3">
    <source>
        <dbReference type="Proteomes" id="UP000601435"/>
    </source>
</evidence>
<comment type="caution">
    <text evidence="2">The sequence shown here is derived from an EMBL/GenBank/DDBJ whole genome shotgun (WGS) entry which is preliminary data.</text>
</comment>
<sequence length="184" mass="20595">YLGREEQPGIGSFAFHYLQDFAGQLVRSAVLVMMLMGFQDCLQGKQASLPPFARILFVILFGCVCLHKFAVLAASLPLHRPPPRSLRARRFYTADPQRLARHAAEALTTTCMLAVWYFRGELPLLAFLPFGFVGLCLVLKISSGVLSWSCLFGLLRNILWCALVPIFLLRRIGSLLMAPRLVRA</sequence>
<evidence type="ECO:0000313" key="2">
    <source>
        <dbReference type="EMBL" id="CAE7420845.1"/>
    </source>
</evidence>
<dbReference type="AlphaFoldDB" id="A0A812R5D6"/>
<protein>
    <submittedName>
        <fullName evidence="2">UBC6 protein</fullName>
    </submittedName>
</protein>
<proteinExistence type="predicted"/>
<dbReference type="OrthoDB" id="1158011at2759"/>
<accession>A0A812R5D6</accession>
<name>A0A812R5D6_9DINO</name>
<gene>
    <name evidence="2" type="primary">UBC6</name>
    <name evidence="2" type="ORF">SNEC2469_LOCUS11550</name>
</gene>
<keyword evidence="3" id="KW-1185">Reference proteome</keyword>
<keyword evidence="1" id="KW-1133">Transmembrane helix</keyword>
<evidence type="ECO:0000256" key="1">
    <source>
        <dbReference type="SAM" id="Phobius"/>
    </source>
</evidence>